<keyword evidence="7 8" id="KW-0472">Membrane</keyword>
<dbReference type="InterPro" id="IPR045276">
    <property type="entry name" value="YbiO_bact"/>
</dbReference>
<accession>A0ABW2ELE7</accession>
<protein>
    <submittedName>
        <fullName evidence="10">Mechanosensitive ion channel family protein</fullName>
    </submittedName>
</protein>
<keyword evidence="4" id="KW-1003">Cell membrane</keyword>
<proteinExistence type="inferred from homology"/>
<evidence type="ECO:0000313" key="10">
    <source>
        <dbReference type="EMBL" id="MFC7061884.1"/>
    </source>
</evidence>
<feature type="transmembrane region" description="Helical" evidence="8">
    <location>
        <begin position="56"/>
        <end position="75"/>
    </location>
</feature>
<dbReference type="Pfam" id="PF00924">
    <property type="entry name" value="MS_channel_2nd"/>
    <property type="match status" value="1"/>
</dbReference>
<keyword evidence="6 8" id="KW-1133">Transmembrane helix</keyword>
<evidence type="ECO:0000256" key="2">
    <source>
        <dbReference type="ARBA" id="ARBA00004236"/>
    </source>
</evidence>
<dbReference type="InterPro" id="IPR006685">
    <property type="entry name" value="MscS_channel_2nd"/>
</dbReference>
<feature type="transmembrane region" description="Helical" evidence="8">
    <location>
        <begin position="81"/>
        <end position="103"/>
    </location>
</feature>
<evidence type="ECO:0000256" key="4">
    <source>
        <dbReference type="ARBA" id="ARBA00022475"/>
    </source>
</evidence>
<dbReference type="EMBL" id="JBHSZV010000020">
    <property type="protein sequence ID" value="MFC7061884.1"/>
    <property type="molecule type" value="Genomic_DNA"/>
</dbReference>
<dbReference type="PANTHER" id="PTHR30460">
    <property type="entry name" value="MODERATE CONDUCTANCE MECHANOSENSITIVE CHANNEL YBIO"/>
    <property type="match status" value="1"/>
</dbReference>
<evidence type="ECO:0000256" key="7">
    <source>
        <dbReference type="ARBA" id="ARBA00023136"/>
    </source>
</evidence>
<feature type="transmembrane region" description="Helical" evidence="8">
    <location>
        <begin position="14"/>
        <end position="36"/>
    </location>
</feature>
<dbReference type="Gene3D" id="2.30.30.60">
    <property type="match status" value="1"/>
</dbReference>
<evidence type="ECO:0000313" key="11">
    <source>
        <dbReference type="Proteomes" id="UP001596410"/>
    </source>
</evidence>
<comment type="subcellular location">
    <subcellularLocation>
        <location evidence="2">Cell membrane</location>
    </subcellularLocation>
    <subcellularLocation>
        <location evidence="1">Membrane</location>
        <topology evidence="1">Multi-pass membrane protein</topology>
    </subcellularLocation>
</comment>
<dbReference type="InterPro" id="IPR011014">
    <property type="entry name" value="MscS_channel_TM-2"/>
</dbReference>
<evidence type="ECO:0000256" key="8">
    <source>
        <dbReference type="SAM" id="Phobius"/>
    </source>
</evidence>
<organism evidence="10 11">
    <name type="scientific">Halobacillus seohaensis</name>
    <dbReference type="NCBI Taxonomy" id="447421"/>
    <lineage>
        <taxon>Bacteria</taxon>
        <taxon>Bacillati</taxon>
        <taxon>Bacillota</taxon>
        <taxon>Bacilli</taxon>
        <taxon>Bacillales</taxon>
        <taxon>Bacillaceae</taxon>
        <taxon>Halobacillus</taxon>
    </lineage>
</organism>
<evidence type="ECO:0000256" key="6">
    <source>
        <dbReference type="ARBA" id="ARBA00022989"/>
    </source>
</evidence>
<dbReference type="Proteomes" id="UP001596410">
    <property type="component" value="Unassembled WGS sequence"/>
</dbReference>
<name>A0ABW2ELE7_9BACI</name>
<comment type="caution">
    <text evidence="10">The sequence shown here is derived from an EMBL/GenBank/DDBJ whole genome shotgun (WGS) entry which is preliminary data.</text>
</comment>
<comment type="similarity">
    <text evidence="3">Belongs to the MscS (TC 1.A.23) family.</text>
</comment>
<dbReference type="SUPFAM" id="SSF50182">
    <property type="entry name" value="Sm-like ribonucleoproteins"/>
    <property type="match status" value="1"/>
</dbReference>
<sequence>MDIIKDMNFISIEVVIRIILIAITIIVLAVVSRKLLRTFFARASFIEARKVHTLEAMLNSFISYAAVTSFIFLVLSEWIEIVRILAGAGIIGIIIGFGAQSLIKDLFSGLFFLYEEQLHKGDFITINDNYHGTVEDIGLRFLKIREWSGKLLTIGNGEIHSIKNYNFEHMRVIEHITTNFSEDPRKIQRILEETCISLNEELGHFLKKDLKNDPIEPFQVYGMSSLNNDHRGYKYTVIGVVNDLAYWTALKETRYILAKAMYDHNIAMAEQRVRVESYSSEEE</sequence>
<evidence type="ECO:0000256" key="3">
    <source>
        <dbReference type="ARBA" id="ARBA00008017"/>
    </source>
</evidence>
<keyword evidence="11" id="KW-1185">Reference proteome</keyword>
<gene>
    <name evidence="10" type="ORF">ACFQIC_08440</name>
</gene>
<dbReference type="Gene3D" id="3.30.70.100">
    <property type="match status" value="1"/>
</dbReference>
<feature type="domain" description="Mechanosensitive ion channel MscS" evidence="9">
    <location>
        <begin position="102"/>
        <end position="166"/>
    </location>
</feature>
<evidence type="ECO:0000256" key="5">
    <source>
        <dbReference type="ARBA" id="ARBA00022692"/>
    </source>
</evidence>
<keyword evidence="5 8" id="KW-0812">Transmembrane</keyword>
<dbReference type="InterPro" id="IPR010920">
    <property type="entry name" value="LSM_dom_sf"/>
</dbReference>
<dbReference type="InterPro" id="IPR023408">
    <property type="entry name" value="MscS_beta-dom_sf"/>
</dbReference>
<dbReference type="RefSeq" id="WP_390217034.1">
    <property type="nucleotide sequence ID" value="NZ_JBHSZV010000020.1"/>
</dbReference>
<dbReference type="Gene3D" id="1.10.287.1260">
    <property type="match status" value="1"/>
</dbReference>
<dbReference type="SUPFAM" id="SSF82861">
    <property type="entry name" value="Mechanosensitive channel protein MscS (YggB), transmembrane region"/>
    <property type="match status" value="1"/>
</dbReference>
<evidence type="ECO:0000259" key="9">
    <source>
        <dbReference type="Pfam" id="PF00924"/>
    </source>
</evidence>
<dbReference type="PANTHER" id="PTHR30460:SF1">
    <property type="entry name" value="MECHANOSENSITIVE ION CHANNEL"/>
    <property type="match status" value="1"/>
</dbReference>
<evidence type="ECO:0000256" key="1">
    <source>
        <dbReference type="ARBA" id="ARBA00004141"/>
    </source>
</evidence>
<reference evidence="11" key="1">
    <citation type="journal article" date="2019" name="Int. J. Syst. Evol. Microbiol.">
        <title>The Global Catalogue of Microorganisms (GCM) 10K type strain sequencing project: providing services to taxonomists for standard genome sequencing and annotation.</title>
        <authorList>
            <consortium name="The Broad Institute Genomics Platform"/>
            <consortium name="The Broad Institute Genome Sequencing Center for Infectious Disease"/>
            <person name="Wu L."/>
            <person name="Ma J."/>
        </authorList>
    </citation>
    <scope>NUCLEOTIDE SEQUENCE [LARGE SCALE GENOMIC DNA]</scope>
    <source>
        <strain evidence="11">CGMCC 4.1621</strain>
    </source>
</reference>